<keyword evidence="2" id="KW-0812">Transmembrane</keyword>
<dbReference type="Pfam" id="PF00561">
    <property type="entry name" value="Abhydrolase_1"/>
    <property type="match status" value="1"/>
</dbReference>
<dbReference type="PANTHER" id="PTHR42977:SF3">
    <property type="entry name" value="AB HYDROLASE-1 DOMAIN-CONTAINING PROTEIN"/>
    <property type="match status" value="1"/>
</dbReference>
<dbReference type="PANTHER" id="PTHR42977">
    <property type="entry name" value="HYDROLASE-RELATED"/>
    <property type="match status" value="1"/>
</dbReference>
<feature type="transmembrane region" description="Helical" evidence="2">
    <location>
        <begin position="73"/>
        <end position="99"/>
    </location>
</feature>
<organism evidence="4 5">
    <name type="scientific">Viridothelium virens</name>
    <name type="common">Speckled blister lichen</name>
    <name type="synonym">Trypethelium virens</name>
    <dbReference type="NCBI Taxonomy" id="1048519"/>
    <lineage>
        <taxon>Eukaryota</taxon>
        <taxon>Fungi</taxon>
        <taxon>Dikarya</taxon>
        <taxon>Ascomycota</taxon>
        <taxon>Pezizomycotina</taxon>
        <taxon>Dothideomycetes</taxon>
        <taxon>Dothideomycetes incertae sedis</taxon>
        <taxon>Trypetheliales</taxon>
        <taxon>Trypetheliaceae</taxon>
        <taxon>Viridothelium</taxon>
    </lineage>
</organism>
<dbReference type="EMBL" id="ML991796">
    <property type="protein sequence ID" value="KAF2234703.1"/>
    <property type="molecule type" value="Genomic_DNA"/>
</dbReference>
<dbReference type="InterPro" id="IPR051340">
    <property type="entry name" value="Haloalkane_dehalogenase"/>
</dbReference>
<evidence type="ECO:0000259" key="3">
    <source>
        <dbReference type="Pfam" id="PF00561"/>
    </source>
</evidence>
<dbReference type="InterPro" id="IPR000073">
    <property type="entry name" value="AB_hydrolase_1"/>
</dbReference>
<accession>A0A6A6HB49</accession>
<gene>
    <name evidence="4" type="ORF">EV356DRAFT_141269</name>
</gene>
<keyword evidence="1 4" id="KW-0378">Hydrolase</keyword>
<dbReference type="OrthoDB" id="284184at2759"/>
<evidence type="ECO:0000256" key="2">
    <source>
        <dbReference type="SAM" id="Phobius"/>
    </source>
</evidence>
<sequence>MTTYHNLTVADGVNVFYREAGSTSKPTLLLLHGFPASSFQYRNLIPLLSDSYHIIAPDMPSFGFTTTPSNYTYTFSALTSTISAFLLALNLTTFSLYIFDYGAPVGLRLALQPDFTITALITQNGNAYLDGFGHPFWDPIMAYWRSHSAADRSFIRDNVLTLDGFASQYTTGVPASHLDRLDPAAWTLDYAQSVARPGTADAQLDLLYDYQTNVELYPRFQAWLRERQPPLLVAWGKNDPAFVPPGAEAFRRDVPGAEVTFLDTGHFAVETDWVELAGLMRRFLGRVVGGKKDGEAGA</sequence>
<evidence type="ECO:0000256" key="1">
    <source>
        <dbReference type="ARBA" id="ARBA00022801"/>
    </source>
</evidence>
<reference evidence="4" key="1">
    <citation type="journal article" date="2020" name="Stud. Mycol.">
        <title>101 Dothideomycetes genomes: a test case for predicting lifestyles and emergence of pathogens.</title>
        <authorList>
            <person name="Haridas S."/>
            <person name="Albert R."/>
            <person name="Binder M."/>
            <person name="Bloem J."/>
            <person name="Labutti K."/>
            <person name="Salamov A."/>
            <person name="Andreopoulos B."/>
            <person name="Baker S."/>
            <person name="Barry K."/>
            <person name="Bills G."/>
            <person name="Bluhm B."/>
            <person name="Cannon C."/>
            <person name="Castanera R."/>
            <person name="Culley D."/>
            <person name="Daum C."/>
            <person name="Ezra D."/>
            <person name="Gonzalez J."/>
            <person name="Henrissat B."/>
            <person name="Kuo A."/>
            <person name="Liang C."/>
            <person name="Lipzen A."/>
            <person name="Lutzoni F."/>
            <person name="Magnuson J."/>
            <person name="Mondo S."/>
            <person name="Nolan M."/>
            <person name="Ohm R."/>
            <person name="Pangilinan J."/>
            <person name="Park H.-J."/>
            <person name="Ramirez L."/>
            <person name="Alfaro M."/>
            <person name="Sun H."/>
            <person name="Tritt A."/>
            <person name="Yoshinaga Y."/>
            <person name="Zwiers L.-H."/>
            <person name="Turgeon B."/>
            <person name="Goodwin S."/>
            <person name="Spatafora J."/>
            <person name="Crous P."/>
            <person name="Grigoriev I."/>
        </authorList>
    </citation>
    <scope>NUCLEOTIDE SEQUENCE</scope>
    <source>
        <strain evidence="4">Tuck. ex Michener</strain>
    </source>
</reference>
<dbReference type="InterPro" id="IPR029058">
    <property type="entry name" value="AB_hydrolase_fold"/>
</dbReference>
<keyword evidence="2" id="KW-1133">Transmembrane helix</keyword>
<keyword evidence="5" id="KW-1185">Reference proteome</keyword>
<dbReference type="Gene3D" id="3.40.50.1820">
    <property type="entry name" value="alpha/beta hydrolase"/>
    <property type="match status" value="1"/>
</dbReference>
<feature type="domain" description="AB hydrolase-1" evidence="3">
    <location>
        <begin position="26"/>
        <end position="271"/>
    </location>
</feature>
<evidence type="ECO:0000313" key="4">
    <source>
        <dbReference type="EMBL" id="KAF2234703.1"/>
    </source>
</evidence>
<keyword evidence="2" id="KW-0472">Membrane</keyword>
<evidence type="ECO:0000313" key="5">
    <source>
        <dbReference type="Proteomes" id="UP000800092"/>
    </source>
</evidence>
<proteinExistence type="predicted"/>
<dbReference type="AlphaFoldDB" id="A0A6A6HB49"/>
<dbReference type="Proteomes" id="UP000800092">
    <property type="component" value="Unassembled WGS sequence"/>
</dbReference>
<dbReference type="GO" id="GO:0004301">
    <property type="term" value="F:epoxide hydrolase activity"/>
    <property type="evidence" value="ECO:0007669"/>
    <property type="project" value="TreeGrafter"/>
</dbReference>
<protein>
    <submittedName>
        <fullName evidence="4">Alpha/beta hydrolase fold protein</fullName>
    </submittedName>
</protein>
<dbReference type="SUPFAM" id="SSF53474">
    <property type="entry name" value="alpha/beta-Hydrolases"/>
    <property type="match status" value="1"/>
</dbReference>
<name>A0A6A6HB49_VIRVR</name>